<proteinExistence type="predicted"/>
<dbReference type="PANTHER" id="PTHR35004">
    <property type="entry name" value="TRANSPOSASE RV3428C-RELATED"/>
    <property type="match status" value="1"/>
</dbReference>
<name>A0A7H8XFF9_9ACTN</name>
<organism evidence="1 2">
    <name type="scientific">Micromonospora carbonacea</name>
    <dbReference type="NCBI Taxonomy" id="47853"/>
    <lineage>
        <taxon>Bacteria</taxon>
        <taxon>Bacillati</taxon>
        <taxon>Actinomycetota</taxon>
        <taxon>Actinomycetes</taxon>
        <taxon>Micromonosporales</taxon>
        <taxon>Micromonosporaceae</taxon>
        <taxon>Micromonospora</taxon>
    </lineage>
</organism>
<sequence length="389" mass="43258">MASRRHVMNLLDAQLAAGVRINVAEFAREHGVSVRTVYRHQARIRDEGEWHERSRRPHNCPRATPPDLDAWICKLRAALGLDNGADFIRDALIEVHAATAPAWRVPSRSTINRVLARHDLLERNPAKRPRSSFRRFAYARPRDCYQIDATNVRLADGTPATVFDVLDDCTRTLVSCHATTAETAEGAITAVRQAFSEYGAPAITLSDNGTAFTSRLTRPGSISTFVQCLLDHHVRPINSSPYHPQTCGKVERHHQTLKKWLSTQPAPSTHAELQNLLDIYRRYYNTERRHSALPQRATPAQAWTDAPSLGGPTSLPTQTDATLHHCLVANTGAISVAGHRTSVGTTHAGTTVTAIRDQTRITVYHHDGQPLGHFRLTPDRNYISLTRTA</sequence>
<dbReference type="Pfam" id="PF00665">
    <property type="entry name" value="rve"/>
    <property type="match status" value="1"/>
</dbReference>
<dbReference type="InterPro" id="IPR012337">
    <property type="entry name" value="RNaseH-like_sf"/>
</dbReference>
<gene>
    <name evidence="1" type="ORF">HXZ27_03715</name>
</gene>
<dbReference type="SUPFAM" id="SSF53098">
    <property type="entry name" value="Ribonuclease H-like"/>
    <property type="match status" value="1"/>
</dbReference>
<dbReference type="AlphaFoldDB" id="A0A7H8XFF9"/>
<evidence type="ECO:0000313" key="2">
    <source>
        <dbReference type="Proteomes" id="UP000509335"/>
    </source>
</evidence>
<evidence type="ECO:0000313" key="1">
    <source>
        <dbReference type="EMBL" id="QLD23434.1"/>
    </source>
</evidence>
<accession>A0A7H8XFF9</accession>
<reference evidence="1 2" key="1">
    <citation type="submission" date="2020-07" db="EMBL/GenBank/DDBJ databases">
        <title>A bifunctional nitrone conjugated secondary metabolite targeting the ribosome.</title>
        <authorList>
            <person name="Limbrick E.M."/>
            <person name="Graf M."/>
            <person name="Derewacz D.K."/>
            <person name="Nguyen F."/>
            <person name="Spraggins J.M."/>
            <person name="Wieland M."/>
            <person name="Ynigez-Gutierrez A.E."/>
            <person name="Reisman B.J."/>
            <person name="Zinshteyn B."/>
            <person name="McCulloch K."/>
            <person name="Iverson T.M."/>
            <person name="Green R."/>
            <person name="Wilson D.N."/>
            <person name="Bachmann B.O."/>
        </authorList>
    </citation>
    <scope>NUCLEOTIDE SEQUENCE [LARGE SCALE GENOMIC DNA]</scope>
    <source>
        <strain evidence="2">aurantiaca</strain>
    </source>
</reference>
<dbReference type="Gene3D" id="3.30.420.10">
    <property type="entry name" value="Ribonuclease H-like superfamily/Ribonuclease H"/>
    <property type="match status" value="1"/>
</dbReference>
<dbReference type="GO" id="GO:0003676">
    <property type="term" value="F:nucleic acid binding"/>
    <property type="evidence" value="ECO:0007669"/>
    <property type="project" value="InterPro"/>
</dbReference>
<dbReference type="SUPFAM" id="SSF46689">
    <property type="entry name" value="Homeodomain-like"/>
    <property type="match status" value="1"/>
</dbReference>
<dbReference type="InterPro" id="IPR001584">
    <property type="entry name" value="Integrase_cat-core"/>
</dbReference>
<dbReference type="KEGG" id="mcab:HXZ27_03715"/>
<dbReference type="InterPro" id="IPR009057">
    <property type="entry name" value="Homeodomain-like_sf"/>
</dbReference>
<dbReference type="InterPro" id="IPR036397">
    <property type="entry name" value="RNaseH_sf"/>
</dbReference>
<dbReference type="EMBL" id="CP058322">
    <property type="protein sequence ID" value="QLD23434.1"/>
    <property type="molecule type" value="Genomic_DNA"/>
</dbReference>
<dbReference type="PANTHER" id="PTHR35004:SF7">
    <property type="entry name" value="INTEGRASE PROTEIN"/>
    <property type="match status" value="1"/>
</dbReference>
<dbReference type="GO" id="GO:0015074">
    <property type="term" value="P:DNA integration"/>
    <property type="evidence" value="ECO:0007669"/>
    <property type="project" value="InterPro"/>
</dbReference>
<protein>
    <submittedName>
        <fullName evidence="1">IS481 family transposase</fullName>
    </submittedName>
</protein>
<dbReference type="Proteomes" id="UP000509335">
    <property type="component" value="Chromosome"/>
</dbReference>
<dbReference type="PROSITE" id="PS50994">
    <property type="entry name" value="INTEGRASE"/>
    <property type="match status" value="1"/>
</dbReference>